<keyword evidence="10" id="KW-0812">Transmembrane</keyword>
<dbReference type="CDD" id="cd06225">
    <property type="entry name" value="HAMP"/>
    <property type="match status" value="1"/>
</dbReference>
<gene>
    <name evidence="13" type="ORF">DWX93_04875</name>
</gene>
<dbReference type="AlphaFoldDB" id="A0A395VF10"/>
<evidence type="ECO:0000313" key="13">
    <source>
        <dbReference type="EMBL" id="RGS42639.1"/>
    </source>
</evidence>
<dbReference type="GO" id="GO:0004721">
    <property type="term" value="F:phosphoprotein phosphatase activity"/>
    <property type="evidence" value="ECO:0007669"/>
    <property type="project" value="TreeGrafter"/>
</dbReference>
<dbReference type="PROSITE" id="PS50885">
    <property type="entry name" value="HAMP"/>
    <property type="match status" value="1"/>
</dbReference>
<dbReference type="EMBL" id="QRVL01000001">
    <property type="protein sequence ID" value="RGS42639.1"/>
    <property type="molecule type" value="Genomic_DNA"/>
</dbReference>
<reference evidence="13 14" key="1">
    <citation type="submission" date="2018-08" db="EMBL/GenBank/DDBJ databases">
        <title>A genome reference for cultivated species of the human gut microbiota.</title>
        <authorList>
            <person name="Zou Y."/>
            <person name="Xue W."/>
            <person name="Luo G."/>
        </authorList>
    </citation>
    <scope>NUCLEOTIDE SEQUENCE [LARGE SCALE GENOMIC DNA]</scope>
    <source>
        <strain evidence="13 14">AF22-12AC</strain>
    </source>
</reference>
<organism evidence="13 14">
    <name type="scientific">Roseburia hominis</name>
    <dbReference type="NCBI Taxonomy" id="301301"/>
    <lineage>
        <taxon>Bacteria</taxon>
        <taxon>Bacillati</taxon>
        <taxon>Bacillota</taxon>
        <taxon>Clostridia</taxon>
        <taxon>Lachnospirales</taxon>
        <taxon>Lachnospiraceae</taxon>
        <taxon>Roseburia</taxon>
    </lineage>
</organism>
<keyword evidence="10" id="KW-1133">Transmembrane helix</keyword>
<dbReference type="Pfam" id="PF02518">
    <property type="entry name" value="HATPase_c"/>
    <property type="match status" value="1"/>
</dbReference>
<feature type="domain" description="Histidine kinase" evidence="11">
    <location>
        <begin position="260"/>
        <end position="471"/>
    </location>
</feature>
<dbReference type="InterPro" id="IPR003661">
    <property type="entry name" value="HisK_dim/P_dom"/>
</dbReference>
<dbReference type="Gene3D" id="3.30.565.10">
    <property type="entry name" value="Histidine kinase-like ATPase, C-terminal domain"/>
    <property type="match status" value="1"/>
</dbReference>
<evidence type="ECO:0000256" key="9">
    <source>
        <dbReference type="SAM" id="Coils"/>
    </source>
</evidence>
<evidence type="ECO:0000256" key="7">
    <source>
        <dbReference type="ARBA" id="ARBA00023012"/>
    </source>
</evidence>
<sequence length="471" mass="53302">MIKKIKGSLFIKVFITTAILLTGVSFLVYLILAWYTPKTYSNTLNATLDEQTKIFISEISQMPMEETGGIFDNFLDYQNVDRMELFEENGNRINLPTERSADNDVVIETKAWGNEDNNAPIISNSYTVSFLGKNTNYTLVVYGAAGQVAELQRAFQKVFPLLAFIVFCVSLVTGWIFSHLITKPVLKISRISKEMSELQFEWQLDEQRTDELGILAKSLNYLSQKLNVTLNDLQAANRKLELDIEHEKALEQARTNFFSAVSHELKTPITIIKGQLEGMLLGIGPYKDHERYLTRSLEITNTLETMVQDILTISRLETAGADFKKDHLDCVQIIKAYLNETADLIAEKDLQIHLDILPSAFINGNKMLVEKVFSNLIGNAIKYSPQRADIWISVLMKHEQIVFSVENAGVHIPENSIPRLFDAFYRVEQSRSRKTGGSGLGLYIVQEILHQYGSECTVCNTQAGVKFSFII</sequence>
<dbReference type="SMART" id="SM00387">
    <property type="entry name" value="HATPase_c"/>
    <property type="match status" value="1"/>
</dbReference>
<evidence type="ECO:0000256" key="4">
    <source>
        <dbReference type="ARBA" id="ARBA00022553"/>
    </source>
</evidence>
<protein>
    <recommendedName>
        <fullName evidence="3">histidine kinase</fullName>
        <ecNumber evidence="3">2.7.13.3</ecNumber>
    </recommendedName>
</protein>
<evidence type="ECO:0000259" key="11">
    <source>
        <dbReference type="PROSITE" id="PS50109"/>
    </source>
</evidence>
<evidence type="ECO:0000259" key="12">
    <source>
        <dbReference type="PROSITE" id="PS50885"/>
    </source>
</evidence>
<comment type="catalytic activity">
    <reaction evidence="1">
        <text>ATP + protein L-histidine = ADP + protein N-phospho-L-histidine.</text>
        <dbReference type="EC" id="2.7.13.3"/>
    </reaction>
</comment>
<name>A0A395VF10_9FIRM</name>
<evidence type="ECO:0000256" key="8">
    <source>
        <dbReference type="ARBA" id="ARBA00023136"/>
    </source>
</evidence>
<feature type="transmembrane region" description="Helical" evidence="10">
    <location>
        <begin position="158"/>
        <end position="181"/>
    </location>
</feature>
<proteinExistence type="predicted"/>
<evidence type="ECO:0000256" key="10">
    <source>
        <dbReference type="SAM" id="Phobius"/>
    </source>
</evidence>
<keyword evidence="7" id="KW-0902">Two-component regulatory system</keyword>
<dbReference type="InterPro" id="IPR004358">
    <property type="entry name" value="Sig_transdc_His_kin-like_C"/>
</dbReference>
<dbReference type="Gene3D" id="6.10.340.10">
    <property type="match status" value="1"/>
</dbReference>
<comment type="caution">
    <text evidence="13">The sequence shown here is derived from an EMBL/GenBank/DDBJ whole genome shotgun (WGS) entry which is preliminary data.</text>
</comment>
<dbReference type="Pfam" id="PF00672">
    <property type="entry name" value="HAMP"/>
    <property type="match status" value="1"/>
</dbReference>
<dbReference type="RefSeq" id="WP_117465012.1">
    <property type="nucleotide sequence ID" value="NZ_QRVL01000001.1"/>
</dbReference>
<dbReference type="FunFam" id="3.30.565.10:FF:000006">
    <property type="entry name" value="Sensor histidine kinase WalK"/>
    <property type="match status" value="1"/>
</dbReference>
<dbReference type="SUPFAM" id="SSF55874">
    <property type="entry name" value="ATPase domain of HSP90 chaperone/DNA topoisomerase II/histidine kinase"/>
    <property type="match status" value="1"/>
</dbReference>
<dbReference type="EC" id="2.7.13.3" evidence="3"/>
<evidence type="ECO:0000256" key="5">
    <source>
        <dbReference type="ARBA" id="ARBA00022679"/>
    </source>
</evidence>
<dbReference type="InterPro" id="IPR036097">
    <property type="entry name" value="HisK_dim/P_sf"/>
</dbReference>
<keyword evidence="9" id="KW-0175">Coiled coil</keyword>
<evidence type="ECO:0000313" key="14">
    <source>
        <dbReference type="Proteomes" id="UP000266172"/>
    </source>
</evidence>
<accession>A0A395VF10</accession>
<keyword evidence="4" id="KW-0597">Phosphoprotein</keyword>
<keyword evidence="6 13" id="KW-0418">Kinase</keyword>
<dbReference type="InterPro" id="IPR003594">
    <property type="entry name" value="HATPase_dom"/>
</dbReference>
<dbReference type="InterPro" id="IPR036890">
    <property type="entry name" value="HATPase_C_sf"/>
</dbReference>
<comment type="subcellular location">
    <subcellularLocation>
        <location evidence="2">Membrane</location>
    </subcellularLocation>
</comment>
<dbReference type="PRINTS" id="PR00344">
    <property type="entry name" value="BCTRLSENSOR"/>
</dbReference>
<dbReference type="CDD" id="cd00082">
    <property type="entry name" value="HisKA"/>
    <property type="match status" value="1"/>
</dbReference>
<keyword evidence="8 10" id="KW-0472">Membrane</keyword>
<dbReference type="GO" id="GO:0000155">
    <property type="term" value="F:phosphorelay sensor kinase activity"/>
    <property type="evidence" value="ECO:0007669"/>
    <property type="project" value="InterPro"/>
</dbReference>
<dbReference type="Gene3D" id="1.10.287.130">
    <property type="match status" value="1"/>
</dbReference>
<dbReference type="InterPro" id="IPR050351">
    <property type="entry name" value="BphY/WalK/GraS-like"/>
</dbReference>
<dbReference type="PANTHER" id="PTHR45453:SF3">
    <property type="entry name" value="HISTIDINE KINASE"/>
    <property type="match status" value="1"/>
</dbReference>
<dbReference type="InterPro" id="IPR003660">
    <property type="entry name" value="HAMP_dom"/>
</dbReference>
<dbReference type="Pfam" id="PF00512">
    <property type="entry name" value="HisKA"/>
    <property type="match status" value="1"/>
</dbReference>
<evidence type="ECO:0000256" key="1">
    <source>
        <dbReference type="ARBA" id="ARBA00000085"/>
    </source>
</evidence>
<dbReference type="SUPFAM" id="SSF47384">
    <property type="entry name" value="Homodimeric domain of signal transducing histidine kinase"/>
    <property type="match status" value="1"/>
</dbReference>
<feature type="coiled-coil region" evidence="9">
    <location>
        <begin position="223"/>
        <end position="250"/>
    </location>
</feature>
<evidence type="ECO:0000256" key="6">
    <source>
        <dbReference type="ARBA" id="ARBA00022777"/>
    </source>
</evidence>
<dbReference type="FunFam" id="1.10.287.130:FF:000001">
    <property type="entry name" value="Two-component sensor histidine kinase"/>
    <property type="match status" value="1"/>
</dbReference>
<keyword evidence="5" id="KW-0808">Transferase</keyword>
<feature type="domain" description="HAMP" evidence="12">
    <location>
        <begin position="179"/>
        <end position="231"/>
    </location>
</feature>
<dbReference type="SMART" id="SM00388">
    <property type="entry name" value="HisKA"/>
    <property type="match status" value="1"/>
</dbReference>
<dbReference type="CDD" id="cd00075">
    <property type="entry name" value="HATPase"/>
    <property type="match status" value="1"/>
</dbReference>
<feature type="transmembrane region" description="Helical" evidence="10">
    <location>
        <begin position="9"/>
        <end position="35"/>
    </location>
</feature>
<dbReference type="SMART" id="SM00304">
    <property type="entry name" value="HAMP"/>
    <property type="match status" value="1"/>
</dbReference>
<dbReference type="Proteomes" id="UP000266172">
    <property type="component" value="Unassembled WGS sequence"/>
</dbReference>
<dbReference type="InterPro" id="IPR005467">
    <property type="entry name" value="His_kinase_dom"/>
</dbReference>
<evidence type="ECO:0000256" key="2">
    <source>
        <dbReference type="ARBA" id="ARBA00004370"/>
    </source>
</evidence>
<dbReference type="SUPFAM" id="SSF158472">
    <property type="entry name" value="HAMP domain-like"/>
    <property type="match status" value="1"/>
</dbReference>
<dbReference type="GO" id="GO:0016036">
    <property type="term" value="P:cellular response to phosphate starvation"/>
    <property type="evidence" value="ECO:0007669"/>
    <property type="project" value="TreeGrafter"/>
</dbReference>
<dbReference type="GO" id="GO:0005886">
    <property type="term" value="C:plasma membrane"/>
    <property type="evidence" value="ECO:0007669"/>
    <property type="project" value="TreeGrafter"/>
</dbReference>
<dbReference type="PROSITE" id="PS50109">
    <property type="entry name" value="HIS_KIN"/>
    <property type="match status" value="1"/>
</dbReference>
<dbReference type="PANTHER" id="PTHR45453">
    <property type="entry name" value="PHOSPHATE REGULON SENSOR PROTEIN PHOR"/>
    <property type="match status" value="1"/>
</dbReference>
<evidence type="ECO:0000256" key="3">
    <source>
        <dbReference type="ARBA" id="ARBA00012438"/>
    </source>
</evidence>